<evidence type="ECO:0000313" key="2">
    <source>
        <dbReference type="EMBL" id="KAH3686146.1"/>
    </source>
</evidence>
<reference evidence="2" key="2">
    <citation type="submission" date="2021-01" db="EMBL/GenBank/DDBJ databases">
        <authorList>
            <person name="Schikora-Tamarit M.A."/>
        </authorList>
    </citation>
    <scope>NUCLEOTIDE SEQUENCE</scope>
    <source>
        <strain evidence="2">CBS2887</strain>
    </source>
</reference>
<feature type="compositionally biased region" description="Acidic residues" evidence="1">
    <location>
        <begin position="53"/>
        <end position="62"/>
    </location>
</feature>
<protein>
    <submittedName>
        <fullName evidence="2">Uncharacterized protein</fullName>
    </submittedName>
</protein>
<feature type="compositionally biased region" description="Polar residues" evidence="1">
    <location>
        <begin position="1"/>
        <end position="26"/>
    </location>
</feature>
<feature type="compositionally biased region" description="Basic and acidic residues" evidence="1">
    <location>
        <begin position="63"/>
        <end position="73"/>
    </location>
</feature>
<organism evidence="2 3">
    <name type="scientific">Wickerhamomyces pijperi</name>
    <name type="common">Yeast</name>
    <name type="synonym">Pichia pijperi</name>
    <dbReference type="NCBI Taxonomy" id="599730"/>
    <lineage>
        <taxon>Eukaryota</taxon>
        <taxon>Fungi</taxon>
        <taxon>Dikarya</taxon>
        <taxon>Ascomycota</taxon>
        <taxon>Saccharomycotina</taxon>
        <taxon>Saccharomycetes</taxon>
        <taxon>Phaffomycetales</taxon>
        <taxon>Wickerhamomycetaceae</taxon>
        <taxon>Wickerhamomyces</taxon>
    </lineage>
</organism>
<evidence type="ECO:0000256" key="1">
    <source>
        <dbReference type="SAM" id="MobiDB-lite"/>
    </source>
</evidence>
<evidence type="ECO:0000313" key="3">
    <source>
        <dbReference type="Proteomes" id="UP000774326"/>
    </source>
</evidence>
<dbReference type="AlphaFoldDB" id="A0A9P8TP85"/>
<name>A0A9P8TP85_WICPI</name>
<proteinExistence type="predicted"/>
<comment type="caution">
    <text evidence="2">The sequence shown here is derived from an EMBL/GenBank/DDBJ whole genome shotgun (WGS) entry which is preliminary data.</text>
</comment>
<sequence length="115" mass="13165">MQTERQAINIDEPNNSRSDYGTNTEPSHYISLSEHFPNTRNSNSKSTNTSDNAVEEEEEEEESAARTEAEHMIEPTADEEEFIQKYGAINVSYITPPKSNAWFTRPYALNYFHDG</sequence>
<feature type="region of interest" description="Disordered" evidence="1">
    <location>
        <begin position="1"/>
        <end position="76"/>
    </location>
</feature>
<reference evidence="2" key="1">
    <citation type="journal article" date="2021" name="Open Biol.">
        <title>Shared evolutionary footprints suggest mitochondrial oxidative damage underlies multiple complex I losses in fungi.</title>
        <authorList>
            <person name="Schikora-Tamarit M.A."/>
            <person name="Marcet-Houben M."/>
            <person name="Nosek J."/>
            <person name="Gabaldon T."/>
        </authorList>
    </citation>
    <scope>NUCLEOTIDE SEQUENCE</scope>
    <source>
        <strain evidence="2">CBS2887</strain>
    </source>
</reference>
<gene>
    <name evidence="2" type="ORF">WICPIJ_002884</name>
</gene>
<dbReference type="Proteomes" id="UP000774326">
    <property type="component" value="Unassembled WGS sequence"/>
</dbReference>
<feature type="compositionally biased region" description="Low complexity" evidence="1">
    <location>
        <begin position="38"/>
        <end position="50"/>
    </location>
</feature>
<feature type="non-terminal residue" evidence="2">
    <location>
        <position position="115"/>
    </location>
</feature>
<dbReference type="EMBL" id="JAEUBG010001589">
    <property type="protein sequence ID" value="KAH3686146.1"/>
    <property type="molecule type" value="Genomic_DNA"/>
</dbReference>
<keyword evidence="3" id="KW-1185">Reference proteome</keyword>
<accession>A0A9P8TP85</accession>
<dbReference type="OrthoDB" id="191995at2759"/>